<feature type="transmembrane region" description="Helical" evidence="1">
    <location>
        <begin position="15"/>
        <end position="37"/>
    </location>
</feature>
<gene>
    <name evidence="2" type="ordered locus">Teth39_0070</name>
    <name evidence="3" type="ordered locus">Teth39_2219</name>
</gene>
<reference evidence="4" key="1">
    <citation type="submission" date="2008-01" db="EMBL/GenBank/DDBJ databases">
        <title>Complete sequence of Thermoanaerobacter pseudethanolicus 39E.</title>
        <authorList>
            <person name="Copeland A."/>
            <person name="Lucas S."/>
            <person name="Lapidus A."/>
            <person name="Barry K."/>
            <person name="Glavina del Rio T."/>
            <person name="Dalin E."/>
            <person name="Tice H."/>
            <person name="Pitluck S."/>
            <person name="Bruce D."/>
            <person name="Goodwin L."/>
            <person name="Saunders E."/>
            <person name="Brettin T."/>
            <person name="Detter J.C."/>
            <person name="Han C."/>
            <person name="Schmutz J."/>
            <person name="Larimer F."/>
            <person name="Land M."/>
            <person name="Hauser L."/>
            <person name="Kyrpides N."/>
            <person name="Lykidis A."/>
            <person name="Hemme C."/>
            <person name="Fields M.W."/>
            <person name="He Z."/>
            <person name="Zhou J."/>
            <person name="Richardson P."/>
        </authorList>
    </citation>
    <scope>NUCLEOTIDE SEQUENCE [LARGE SCALE GENOMIC DNA]</scope>
    <source>
        <strain evidence="4">ATCC 33223 / DSM 2355 / 39E</strain>
    </source>
</reference>
<dbReference type="RefSeq" id="WP_009052208.1">
    <property type="nucleotide sequence ID" value="NC_010321.1"/>
</dbReference>
<evidence type="ECO:0000256" key="1">
    <source>
        <dbReference type="SAM" id="Phobius"/>
    </source>
</evidence>
<keyword evidence="1" id="KW-1133">Transmembrane helix</keyword>
<evidence type="ECO:0000313" key="4">
    <source>
        <dbReference type="Proteomes" id="UP000002156"/>
    </source>
</evidence>
<dbReference type="KEGG" id="tpd:Teth39_0070"/>
<dbReference type="EMBL" id="CP000924">
    <property type="protein sequence ID" value="ABY93743.1"/>
    <property type="molecule type" value="Genomic_DNA"/>
</dbReference>
<accession>B0K820</accession>
<keyword evidence="4" id="KW-1185">Reference proteome</keyword>
<keyword evidence="1" id="KW-0812">Transmembrane</keyword>
<dbReference type="AlphaFoldDB" id="B0K820"/>
<dbReference type="KEGG" id="tpd:Teth39_2219"/>
<dbReference type="Proteomes" id="UP000002156">
    <property type="component" value="Chromosome"/>
</dbReference>
<organism evidence="3 4">
    <name type="scientific">Thermoanaerobacter pseudethanolicus (strain ATCC 33223 / 39E)</name>
    <name type="common">Clostridium thermohydrosulfuricum</name>
    <dbReference type="NCBI Taxonomy" id="340099"/>
    <lineage>
        <taxon>Bacteria</taxon>
        <taxon>Bacillati</taxon>
        <taxon>Bacillota</taxon>
        <taxon>Clostridia</taxon>
        <taxon>Thermoanaerobacterales</taxon>
        <taxon>Thermoanaerobacteraceae</taxon>
        <taxon>Thermoanaerobacter</taxon>
    </lineage>
</organism>
<name>B0K820_THEP3</name>
<dbReference type="EMBL" id="CP000924">
    <property type="protein sequence ID" value="ABY95840.1"/>
    <property type="molecule type" value="Genomic_DNA"/>
</dbReference>
<dbReference type="STRING" id="340099.Teth39_0070"/>
<proteinExistence type="predicted"/>
<keyword evidence="1" id="KW-0472">Membrane</keyword>
<reference evidence="3" key="2">
    <citation type="submission" date="2008-01" db="EMBL/GenBank/DDBJ databases">
        <title>Complete sequence of Thermoanaerobacter psuedethanolicus 39E.</title>
        <authorList>
            <consortium name="US DOE Joint Genome Institute"/>
            <person name="Copeland A."/>
            <person name="Lucas S."/>
            <person name="Lapidus A."/>
            <person name="Barry K."/>
            <person name="Glavina del Rio T."/>
            <person name="Dalin E."/>
            <person name="Tice H."/>
            <person name="Pitluck S."/>
            <person name="Bruce D."/>
            <person name="Goodwin L."/>
            <person name="Saunders E."/>
            <person name="Brettin T."/>
            <person name="Detter J.C."/>
            <person name="Han C."/>
            <person name="Schmutz J."/>
            <person name="Larimer F."/>
            <person name="Land M."/>
            <person name="Hauser L."/>
            <person name="Kyrpides N."/>
            <person name="Lykidis A."/>
            <person name="Hemme C."/>
            <person name="Fields M.W."/>
            <person name="He Z."/>
            <person name="Zhou J."/>
            <person name="Richardson P."/>
        </authorList>
    </citation>
    <scope>NUCLEOTIDE SEQUENCE</scope>
    <source>
        <strain evidence="3">ATCC 33223</strain>
    </source>
</reference>
<sequence>MSILKRFFQDKRGDAVLLFLIFLVFLSLLFMQVVYYVTNGISAREYLVKVCDEIAYNISLNALDINSAEKGEVVIDITKANKYAEDTFKNLNIPTKNIIVEIKNNYVYVTIVVDGSYYKTTTDFVITGMAKVRDI</sequence>
<dbReference type="HOGENOM" id="CLU_1884810_0_0_9"/>
<evidence type="ECO:0000313" key="2">
    <source>
        <dbReference type="EMBL" id="ABY93743.1"/>
    </source>
</evidence>
<protein>
    <submittedName>
        <fullName evidence="3">Uncharacterized protein</fullName>
    </submittedName>
</protein>
<evidence type="ECO:0000313" key="3">
    <source>
        <dbReference type="EMBL" id="ABY95840.1"/>
    </source>
</evidence>